<comment type="similarity">
    <text evidence="2">Belongs to the bacterial solute-binding protein SsuA/TauA family.</text>
</comment>
<gene>
    <name evidence="6" type="ORF">GCM10009849_16850</name>
</gene>
<dbReference type="InterPro" id="IPR001638">
    <property type="entry name" value="Solute-binding_3/MltF_N"/>
</dbReference>
<accession>A0ABP5NJD3</accession>
<evidence type="ECO:0000313" key="6">
    <source>
        <dbReference type="EMBL" id="GAA2199634.1"/>
    </source>
</evidence>
<reference evidence="7" key="1">
    <citation type="journal article" date="2019" name="Int. J. Syst. Evol. Microbiol.">
        <title>The Global Catalogue of Microorganisms (GCM) 10K type strain sequencing project: providing services to taxonomists for standard genome sequencing and annotation.</title>
        <authorList>
            <consortium name="The Broad Institute Genomics Platform"/>
            <consortium name="The Broad Institute Genome Sequencing Center for Infectious Disease"/>
            <person name="Wu L."/>
            <person name="Ma J."/>
        </authorList>
    </citation>
    <scope>NUCLEOTIDE SEQUENCE [LARGE SCALE GENOMIC DNA]</scope>
    <source>
        <strain evidence="7">JCM 16034</strain>
    </source>
</reference>
<sequence>MLKTVAKALAGAAVVAVALTGCGSGSPSGSGGASQQGGSGSLTKVTVGLLSIAPSAAVQYGVEKGYFSQEGLDVQFQTGQGGAAMLPAVSSGSMDFAVGNPLSVLVAADKGLDMKIVTGFSNSIASGNDIEAVIVKKDSPIQSWKDLAGKTVSVNAVNTQGDLTIMESAAKEGADPKAIKFSEVAFPDAQAQLDRGNIDAAWVPEPFMSKMLSDPNYRLLGYPYQEVIPGLPTMVSFTSGNFAKSNADTVQKFKKAMQTTLDAVQKDQQGFKASAGTFLKMDAAAAQKLNMEEMSAELREKQLTDLGSLMQKYKFVSKQPSVDSLLVK</sequence>
<evidence type="ECO:0000256" key="1">
    <source>
        <dbReference type="ARBA" id="ARBA00004418"/>
    </source>
</evidence>
<dbReference type="EMBL" id="BAAAQW010000004">
    <property type="protein sequence ID" value="GAA2199634.1"/>
    <property type="molecule type" value="Genomic_DNA"/>
</dbReference>
<dbReference type="InterPro" id="IPR015168">
    <property type="entry name" value="SsuA/THI5"/>
</dbReference>
<dbReference type="Pfam" id="PF09084">
    <property type="entry name" value="NMT1"/>
    <property type="match status" value="1"/>
</dbReference>
<feature type="domain" description="Solute-binding protein family 3/N-terminal" evidence="5">
    <location>
        <begin position="44"/>
        <end position="281"/>
    </location>
</feature>
<evidence type="ECO:0000313" key="7">
    <source>
        <dbReference type="Proteomes" id="UP001500432"/>
    </source>
</evidence>
<dbReference type="SUPFAM" id="SSF53850">
    <property type="entry name" value="Periplasmic binding protein-like II"/>
    <property type="match status" value="1"/>
</dbReference>
<organism evidence="6 7">
    <name type="scientific">Sinomonas flava</name>
    <dbReference type="NCBI Taxonomy" id="496857"/>
    <lineage>
        <taxon>Bacteria</taxon>
        <taxon>Bacillati</taxon>
        <taxon>Actinomycetota</taxon>
        <taxon>Actinomycetes</taxon>
        <taxon>Micrococcales</taxon>
        <taxon>Micrococcaceae</taxon>
        <taxon>Sinomonas</taxon>
    </lineage>
</organism>
<keyword evidence="3 4" id="KW-0732">Signal</keyword>
<dbReference type="Gene3D" id="3.40.190.10">
    <property type="entry name" value="Periplasmic binding protein-like II"/>
    <property type="match status" value="2"/>
</dbReference>
<dbReference type="RefSeq" id="WP_208710536.1">
    <property type="nucleotide sequence ID" value="NZ_BAAAQW010000004.1"/>
</dbReference>
<evidence type="ECO:0000259" key="5">
    <source>
        <dbReference type="SMART" id="SM00062"/>
    </source>
</evidence>
<proteinExistence type="inferred from homology"/>
<dbReference type="PROSITE" id="PS51257">
    <property type="entry name" value="PROKAR_LIPOPROTEIN"/>
    <property type="match status" value="1"/>
</dbReference>
<keyword evidence="7" id="KW-1185">Reference proteome</keyword>
<evidence type="ECO:0000256" key="3">
    <source>
        <dbReference type="ARBA" id="ARBA00022729"/>
    </source>
</evidence>
<comment type="caution">
    <text evidence="6">The sequence shown here is derived from an EMBL/GenBank/DDBJ whole genome shotgun (WGS) entry which is preliminary data.</text>
</comment>
<dbReference type="SMART" id="SM00062">
    <property type="entry name" value="PBPb"/>
    <property type="match status" value="1"/>
</dbReference>
<protein>
    <recommendedName>
        <fullName evidence="5">Solute-binding protein family 3/N-terminal domain-containing protein</fullName>
    </recommendedName>
</protein>
<dbReference type="PANTHER" id="PTHR30024">
    <property type="entry name" value="ALIPHATIC SULFONATES-BINDING PROTEIN-RELATED"/>
    <property type="match status" value="1"/>
</dbReference>
<name>A0ABP5NJD3_9MICC</name>
<evidence type="ECO:0000256" key="4">
    <source>
        <dbReference type="SAM" id="SignalP"/>
    </source>
</evidence>
<feature type="signal peptide" evidence="4">
    <location>
        <begin position="1"/>
        <end position="18"/>
    </location>
</feature>
<evidence type="ECO:0000256" key="2">
    <source>
        <dbReference type="ARBA" id="ARBA00010742"/>
    </source>
</evidence>
<dbReference type="Proteomes" id="UP001500432">
    <property type="component" value="Unassembled WGS sequence"/>
</dbReference>
<comment type="subcellular location">
    <subcellularLocation>
        <location evidence="1">Periplasm</location>
    </subcellularLocation>
</comment>
<feature type="chain" id="PRO_5046969946" description="Solute-binding protein family 3/N-terminal domain-containing protein" evidence="4">
    <location>
        <begin position="19"/>
        <end position="328"/>
    </location>
</feature>
<dbReference type="PANTHER" id="PTHR30024:SF47">
    <property type="entry name" value="TAURINE-BINDING PERIPLASMIC PROTEIN"/>
    <property type="match status" value="1"/>
</dbReference>